<keyword evidence="3" id="KW-0489">Methyltransferase</keyword>
<feature type="domain" description="Ribosomal RNA large subunit methyltransferase K/L-like methyltransferase" evidence="2">
    <location>
        <begin position="139"/>
        <end position="262"/>
    </location>
</feature>
<gene>
    <name evidence="3" type="ORF">J4573_06345</name>
</gene>
<dbReference type="RefSeq" id="WP_208254285.1">
    <property type="nucleotide sequence ID" value="NZ_JAGEOJ010000002.1"/>
</dbReference>
<dbReference type="InterPro" id="IPR029063">
    <property type="entry name" value="SAM-dependent_MTases_sf"/>
</dbReference>
<dbReference type="GO" id="GO:0008168">
    <property type="term" value="F:methyltransferase activity"/>
    <property type="evidence" value="ECO:0007669"/>
    <property type="project" value="UniProtKB-KW"/>
</dbReference>
<dbReference type="Gene3D" id="3.40.50.150">
    <property type="entry name" value="Vaccinia Virus protein VP39"/>
    <property type="match status" value="1"/>
</dbReference>
<dbReference type="SUPFAM" id="SSF53335">
    <property type="entry name" value="S-adenosyl-L-methionine-dependent methyltransferases"/>
    <property type="match status" value="1"/>
</dbReference>
<organism evidence="3 4">
    <name type="scientific">Actinomadura barringtoniae</name>
    <dbReference type="NCBI Taxonomy" id="1427535"/>
    <lineage>
        <taxon>Bacteria</taxon>
        <taxon>Bacillati</taxon>
        <taxon>Actinomycetota</taxon>
        <taxon>Actinomycetes</taxon>
        <taxon>Streptosporangiales</taxon>
        <taxon>Thermomonosporaceae</taxon>
        <taxon>Actinomadura</taxon>
    </lineage>
</organism>
<name>A0A939P7Q1_9ACTN</name>
<dbReference type="Pfam" id="PF01170">
    <property type="entry name" value="UPF0020"/>
    <property type="match status" value="1"/>
</dbReference>
<evidence type="ECO:0000259" key="2">
    <source>
        <dbReference type="Pfam" id="PF01170"/>
    </source>
</evidence>
<keyword evidence="3" id="KW-0808">Transferase</keyword>
<dbReference type="AlphaFoldDB" id="A0A939P7Q1"/>
<feature type="region of interest" description="Disordered" evidence="1">
    <location>
        <begin position="256"/>
        <end position="276"/>
    </location>
</feature>
<reference evidence="3" key="1">
    <citation type="submission" date="2021-03" db="EMBL/GenBank/DDBJ databases">
        <authorList>
            <person name="Kanchanasin P."/>
            <person name="Saeng-In P."/>
            <person name="Phongsopitanun W."/>
            <person name="Yuki M."/>
            <person name="Kudo T."/>
            <person name="Ohkuma M."/>
            <person name="Tanasupawat S."/>
        </authorList>
    </citation>
    <scope>NUCLEOTIDE SEQUENCE</scope>
    <source>
        <strain evidence="3">GKU 128</strain>
    </source>
</reference>
<dbReference type="EMBL" id="JAGEOJ010000002">
    <property type="protein sequence ID" value="MBO2446702.1"/>
    <property type="molecule type" value="Genomic_DNA"/>
</dbReference>
<dbReference type="GO" id="GO:0032259">
    <property type="term" value="P:methylation"/>
    <property type="evidence" value="ECO:0007669"/>
    <property type="project" value="UniProtKB-KW"/>
</dbReference>
<protein>
    <submittedName>
        <fullName evidence="3">SAM-dependent methyltransferase</fullName>
    </submittedName>
</protein>
<evidence type="ECO:0000313" key="3">
    <source>
        <dbReference type="EMBL" id="MBO2446702.1"/>
    </source>
</evidence>
<keyword evidence="4" id="KW-1185">Reference proteome</keyword>
<evidence type="ECO:0000313" key="4">
    <source>
        <dbReference type="Proteomes" id="UP000669179"/>
    </source>
</evidence>
<comment type="caution">
    <text evidence="3">The sequence shown here is derived from an EMBL/GenBank/DDBJ whole genome shotgun (WGS) entry which is preliminary data.</text>
</comment>
<dbReference type="Proteomes" id="UP000669179">
    <property type="component" value="Unassembled WGS sequence"/>
</dbReference>
<proteinExistence type="predicted"/>
<evidence type="ECO:0000256" key="1">
    <source>
        <dbReference type="SAM" id="MobiDB-lite"/>
    </source>
</evidence>
<dbReference type="InterPro" id="IPR000241">
    <property type="entry name" value="RlmKL-like_Mtase"/>
</dbReference>
<accession>A0A939P7Q1</accession>
<sequence length="353" mass="38415">MATYGFLVLPSHNRVYSSAAPDLVRAELAVFGETALGGRIRKIEEKGIAGVPYVTFEADDLSPQDIALISNLSSLYALYELNGELLRPVPTAPLDAFGSDLLTIQKYSGKTNELFTKLLLNVTAMAAGDPAALVTGRPRVFDPLCGRGTTLNQAMMYGLDSAGIDLDAKDFDAYATFIRTWLKNNRLKHQADVTPIRRDRALLGKRLKVSAGASKEAYKAGEAVEIDVVNGDTLKSDTFFKPRSFDLIVTDAPYGVQHGSRPQGGRPGARKGGETLSRSPVQLLEAAVPVWTRLLRPGGAIGISWNTHVGKREELASILETSGYEVCDSEAYRGFRHRVDQSIVRDLIVARHP</sequence>